<keyword evidence="4" id="KW-1185">Reference proteome</keyword>
<reference evidence="2 4" key="3">
    <citation type="submission" date="2023-03" db="EMBL/GenBank/DDBJ databases">
        <title>Agriculturally important microbes genome sequencing.</title>
        <authorList>
            <person name="Dunlap C."/>
        </authorList>
    </citation>
    <scope>NUCLEOTIDE SEQUENCE [LARGE SCALE GENOMIC DNA]</scope>
    <source>
        <strain evidence="2 4">CBP-3203</strain>
    </source>
</reference>
<dbReference type="InterPro" id="IPR025560">
    <property type="entry name" value="Imm22"/>
</dbReference>
<evidence type="ECO:0000313" key="2">
    <source>
        <dbReference type="EMBL" id="MEC0486580.1"/>
    </source>
</evidence>
<name>A0A0T6BMT0_9BACI</name>
<reference evidence="1" key="2">
    <citation type="submission" date="2015-10" db="EMBL/GenBank/DDBJ databases">
        <authorList>
            <person name="Gilbert D.G."/>
        </authorList>
    </citation>
    <scope>NUCLEOTIDE SEQUENCE</scope>
    <source>
        <strain evidence="1">GO-13</strain>
    </source>
</reference>
<dbReference type="Proteomes" id="UP000036168">
    <property type="component" value="Unassembled WGS sequence"/>
</dbReference>
<dbReference type="Proteomes" id="UP001341297">
    <property type="component" value="Unassembled WGS sequence"/>
</dbReference>
<dbReference type="RefSeq" id="WP_048354675.1">
    <property type="nucleotide sequence ID" value="NZ_CP023481.1"/>
</dbReference>
<dbReference type="EMBL" id="JARRTL010000019">
    <property type="protein sequence ID" value="MEC0486580.1"/>
    <property type="molecule type" value="Genomic_DNA"/>
</dbReference>
<gene>
    <name evidence="1" type="ORF">AB447_220680</name>
    <name evidence="2" type="ORF">P8828_17490</name>
</gene>
<dbReference type="AlphaFoldDB" id="A0A0T6BMT0"/>
<dbReference type="OrthoDB" id="2222217at2"/>
<dbReference type="EMBL" id="LECW02000024">
    <property type="protein sequence ID" value="KRT92951.1"/>
    <property type="molecule type" value="Genomic_DNA"/>
</dbReference>
<evidence type="ECO:0000313" key="4">
    <source>
        <dbReference type="Proteomes" id="UP001341297"/>
    </source>
</evidence>
<dbReference type="Pfam" id="PF14112">
    <property type="entry name" value="DUF4284"/>
    <property type="match status" value="1"/>
</dbReference>
<comment type="caution">
    <text evidence="1">The sequence shown here is derived from an EMBL/GenBank/DDBJ whole genome shotgun (WGS) entry which is preliminary data.</text>
</comment>
<proteinExistence type="predicted"/>
<organism evidence="1 3">
    <name type="scientific">Bacillus glycinifermentans</name>
    <dbReference type="NCBI Taxonomy" id="1664069"/>
    <lineage>
        <taxon>Bacteria</taxon>
        <taxon>Bacillati</taxon>
        <taxon>Bacillota</taxon>
        <taxon>Bacilli</taxon>
        <taxon>Bacillales</taxon>
        <taxon>Bacillaceae</taxon>
        <taxon>Bacillus</taxon>
    </lineage>
</organism>
<sequence>MERENFVSLWIGSIQTDDKLNEYVELPYDEEEGDFLPSPFLIDFDIDIDDLDEDFIEKVVYDQNKELLQELIGGCSYDEIILSRFEAIQGKQLPKNINSAILLYNFDYEGKRNEIVNNGYTFKFVGSVSYV</sequence>
<reference evidence="1 3" key="1">
    <citation type="journal article" date="2015" name="Int. J. Syst. Evol. Microbiol.">
        <title>Bacillus glycinifermentans sp. nov., isolated from fermented soybean paste.</title>
        <authorList>
            <person name="Kim S.J."/>
            <person name="Dunlap C.A."/>
            <person name="Kwon S.W."/>
            <person name="Rooney A.P."/>
        </authorList>
    </citation>
    <scope>NUCLEOTIDE SEQUENCE [LARGE SCALE GENOMIC DNA]</scope>
    <source>
        <strain evidence="1 3">GO-13</strain>
    </source>
</reference>
<accession>A0A0T6BMT0</accession>
<evidence type="ECO:0000313" key="1">
    <source>
        <dbReference type="EMBL" id="KRT92951.1"/>
    </source>
</evidence>
<protein>
    <submittedName>
        <fullName evidence="2">Immunity 22 family protein</fullName>
    </submittedName>
</protein>
<evidence type="ECO:0000313" key="3">
    <source>
        <dbReference type="Proteomes" id="UP000036168"/>
    </source>
</evidence>